<dbReference type="CDD" id="cd00075">
    <property type="entry name" value="HATPase"/>
    <property type="match status" value="1"/>
</dbReference>
<dbReference type="PRINTS" id="PR00344">
    <property type="entry name" value="BCTRLSENSOR"/>
</dbReference>
<keyword evidence="3 4" id="KW-0597">Phosphoprotein</keyword>
<dbReference type="PROSITE" id="PS50109">
    <property type="entry name" value="HIS_KIN"/>
    <property type="match status" value="1"/>
</dbReference>
<dbReference type="Gene3D" id="3.40.50.2300">
    <property type="match status" value="1"/>
</dbReference>
<dbReference type="InterPro" id="IPR003661">
    <property type="entry name" value="HisK_dim/P_dom"/>
</dbReference>
<keyword evidence="7" id="KW-0808">Transferase</keyword>
<evidence type="ECO:0000313" key="7">
    <source>
        <dbReference type="EMBL" id="CAI2718980.1"/>
    </source>
</evidence>
<dbReference type="SMART" id="SM00448">
    <property type="entry name" value="REC"/>
    <property type="match status" value="1"/>
</dbReference>
<evidence type="ECO:0000256" key="3">
    <source>
        <dbReference type="ARBA" id="ARBA00022553"/>
    </source>
</evidence>
<sequence length="388" mass="42660">MAPSQFNFEGFKILIVDDTPANIEVLQKTLEVEGYNISVALSGDKALKIASRFAPDLVLLDIMMEGMDGYETCRHLKNNPETADTPVIFISARNDVEDVVEGFSQGGVDYIVKPFKSQEVLARVRTHLQLYALKRQREVLIAELEQRNKDLVSLNELKNRFLGIAAHDIRNPLSSINGFLELLTLSGGSFSKKEYEEMLELINKSVNDLLVMVDDLLDISVIESGNLKLDLKPGDMKSLIRERIQINSGHARGKDITIHEDLHDLALTVFDRRRMAQVLDNLISNAIKYSPLGGDVFITLSGEGGQALIGVRDEGQGIRPEDQQEIFTGFQKVGARPTGGEKSTGLGLAIVKSIVESHQGSIRVTSEVEKGSTFEVMLPAGEASANPA</sequence>
<name>A0ABM9HFH6_9BACT</name>
<organism evidence="7 8">
    <name type="scientific">Nitrospina watsonii</name>
    <dbReference type="NCBI Taxonomy" id="1323948"/>
    <lineage>
        <taxon>Bacteria</taxon>
        <taxon>Pseudomonadati</taxon>
        <taxon>Nitrospinota/Tectimicrobiota group</taxon>
        <taxon>Nitrospinota</taxon>
        <taxon>Nitrospinia</taxon>
        <taxon>Nitrospinales</taxon>
        <taxon>Nitrospinaceae</taxon>
        <taxon>Nitrospina</taxon>
    </lineage>
</organism>
<dbReference type="InterPro" id="IPR004358">
    <property type="entry name" value="Sig_transdc_His_kin-like_C"/>
</dbReference>
<reference evidence="7 8" key="1">
    <citation type="submission" date="2022-09" db="EMBL/GenBank/DDBJ databases">
        <authorList>
            <person name="Kop L."/>
        </authorList>
    </citation>
    <scope>NUCLEOTIDE SEQUENCE [LARGE SCALE GENOMIC DNA]</scope>
    <source>
        <strain evidence="7 8">347</strain>
    </source>
</reference>
<keyword evidence="8" id="KW-1185">Reference proteome</keyword>
<dbReference type="InterPro" id="IPR001789">
    <property type="entry name" value="Sig_transdc_resp-reg_receiver"/>
</dbReference>
<dbReference type="GO" id="GO:0016301">
    <property type="term" value="F:kinase activity"/>
    <property type="evidence" value="ECO:0007669"/>
    <property type="project" value="UniProtKB-KW"/>
</dbReference>
<dbReference type="InterPro" id="IPR005467">
    <property type="entry name" value="His_kinase_dom"/>
</dbReference>
<dbReference type="PANTHER" id="PTHR43547:SF2">
    <property type="entry name" value="HYBRID SIGNAL TRANSDUCTION HISTIDINE KINASE C"/>
    <property type="match status" value="1"/>
</dbReference>
<evidence type="ECO:0000256" key="1">
    <source>
        <dbReference type="ARBA" id="ARBA00000085"/>
    </source>
</evidence>
<comment type="catalytic activity">
    <reaction evidence="1">
        <text>ATP + protein L-histidine = ADP + protein N-phospho-L-histidine.</text>
        <dbReference type="EC" id="2.7.13.3"/>
    </reaction>
</comment>
<dbReference type="Pfam" id="PF00072">
    <property type="entry name" value="Response_reg"/>
    <property type="match status" value="1"/>
</dbReference>
<evidence type="ECO:0000259" key="5">
    <source>
        <dbReference type="PROSITE" id="PS50109"/>
    </source>
</evidence>
<proteinExistence type="predicted"/>
<dbReference type="SUPFAM" id="SSF47384">
    <property type="entry name" value="Homodimeric domain of signal transducing histidine kinase"/>
    <property type="match status" value="1"/>
</dbReference>
<dbReference type="InterPro" id="IPR036097">
    <property type="entry name" value="HisK_dim/P_sf"/>
</dbReference>
<dbReference type="InterPro" id="IPR003594">
    <property type="entry name" value="HATPase_dom"/>
</dbReference>
<evidence type="ECO:0000256" key="4">
    <source>
        <dbReference type="PROSITE-ProRule" id="PRU00169"/>
    </source>
</evidence>
<dbReference type="SMART" id="SM00387">
    <property type="entry name" value="HATPase_c"/>
    <property type="match status" value="1"/>
</dbReference>
<protein>
    <recommendedName>
        <fullName evidence="2">histidine kinase</fullName>
        <ecNumber evidence="2">2.7.13.3</ecNumber>
    </recommendedName>
</protein>
<evidence type="ECO:0000256" key="2">
    <source>
        <dbReference type="ARBA" id="ARBA00012438"/>
    </source>
</evidence>
<feature type="domain" description="Histidine kinase" evidence="5">
    <location>
        <begin position="164"/>
        <end position="382"/>
    </location>
</feature>
<dbReference type="PANTHER" id="PTHR43547">
    <property type="entry name" value="TWO-COMPONENT HISTIDINE KINASE"/>
    <property type="match status" value="1"/>
</dbReference>
<evidence type="ECO:0000259" key="6">
    <source>
        <dbReference type="PROSITE" id="PS50110"/>
    </source>
</evidence>
<feature type="modified residue" description="4-aspartylphosphate" evidence="4">
    <location>
        <position position="61"/>
    </location>
</feature>
<evidence type="ECO:0000313" key="8">
    <source>
        <dbReference type="Proteomes" id="UP001157733"/>
    </source>
</evidence>
<dbReference type="CDD" id="cd00082">
    <property type="entry name" value="HisKA"/>
    <property type="match status" value="1"/>
</dbReference>
<dbReference type="InterPro" id="IPR036890">
    <property type="entry name" value="HATPase_C_sf"/>
</dbReference>
<dbReference type="Gene3D" id="1.10.287.130">
    <property type="match status" value="1"/>
</dbReference>
<accession>A0ABM9HFH6</accession>
<dbReference type="Pfam" id="PF00512">
    <property type="entry name" value="HisKA"/>
    <property type="match status" value="1"/>
</dbReference>
<dbReference type="Pfam" id="PF02518">
    <property type="entry name" value="HATPase_c"/>
    <property type="match status" value="1"/>
</dbReference>
<dbReference type="SUPFAM" id="SSF55874">
    <property type="entry name" value="ATPase domain of HSP90 chaperone/DNA topoisomerase II/histidine kinase"/>
    <property type="match status" value="1"/>
</dbReference>
<dbReference type="Proteomes" id="UP001157733">
    <property type="component" value="Chromosome"/>
</dbReference>
<dbReference type="Gene3D" id="3.30.565.10">
    <property type="entry name" value="Histidine kinase-like ATPase, C-terminal domain"/>
    <property type="match status" value="1"/>
</dbReference>
<dbReference type="SMART" id="SM00388">
    <property type="entry name" value="HisKA"/>
    <property type="match status" value="1"/>
</dbReference>
<gene>
    <name evidence="7" type="ORF">NSPWAT_2124</name>
</gene>
<dbReference type="RefSeq" id="WP_282011844.1">
    <property type="nucleotide sequence ID" value="NZ_OX336137.1"/>
</dbReference>
<dbReference type="SUPFAM" id="SSF52172">
    <property type="entry name" value="CheY-like"/>
    <property type="match status" value="1"/>
</dbReference>
<feature type="domain" description="Response regulatory" evidence="6">
    <location>
        <begin position="12"/>
        <end position="128"/>
    </location>
</feature>
<dbReference type="EMBL" id="OX336137">
    <property type="protein sequence ID" value="CAI2718980.1"/>
    <property type="molecule type" value="Genomic_DNA"/>
</dbReference>
<dbReference type="CDD" id="cd19920">
    <property type="entry name" value="REC_PA4781-like"/>
    <property type="match status" value="1"/>
</dbReference>
<keyword evidence="7" id="KW-0418">Kinase</keyword>
<dbReference type="EC" id="2.7.13.3" evidence="2"/>
<dbReference type="PROSITE" id="PS50110">
    <property type="entry name" value="RESPONSE_REGULATORY"/>
    <property type="match status" value="1"/>
</dbReference>
<dbReference type="InterPro" id="IPR011006">
    <property type="entry name" value="CheY-like_superfamily"/>
</dbReference>